<evidence type="ECO:0000313" key="3">
    <source>
        <dbReference type="Proteomes" id="UP000318821"/>
    </source>
</evidence>
<name>A0A504YA36_LEIDO</name>
<dbReference type="EMBL" id="RHLD01000040">
    <property type="protein sequence ID" value="TPP55030.1"/>
    <property type="molecule type" value="Genomic_DNA"/>
</dbReference>
<protein>
    <submittedName>
        <fullName evidence="2">Uncharacterized protein</fullName>
    </submittedName>
</protein>
<dbReference type="Proteomes" id="UP000318821">
    <property type="component" value="Unassembled WGS sequence"/>
</dbReference>
<organism evidence="2 3">
    <name type="scientific">Leishmania donovani</name>
    <dbReference type="NCBI Taxonomy" id="5661"/>
    <lineage>
        <taxon>Eukaryota</taxon>
        <taxon>Discoba</taxon>
        <taxon>Euglenozoa</taxon>
        <taxon>Kinetoplastea</taxon>
        <taxon>Metakinetoplastina</taxon>
        <taxon>Trypanosomatida</taxon>
        <taxon>Trypanosomatidae</taxon>
        <taxon>Leishmaniinae</taxon>
        <taxon>Leishmania</taxon>
    </lineage>
</organism>
<evidence type="ECO:0000256" key="1">
    <source>
        <dbReference type="SAM" id="MobiDB-lite"/>
    </source>
</evidence>
<gene>
    <name evidence="2" type="ORF">CGC20_37375</name>
</gene>
<proteinExistence type="predicted"/>
<comment type="caution">
    <text evidence="2">The sequence shown here is derived from an EMBL/GenBank/DDBJ whole genome shotgun (WGS) entry which is preliminary data.</text>
</comment>
<evidence type="ECO:0000313" key="2">
    <source>
        <dbReference type="EMBL" id="TPP55030.1"/>
    </source>
</evidence>
<feature type="region of interest" description="Disordered" evidence="1">
    <location>
        <begin position="1"/>
        <end position="33"/>
    </location>
</feature>
<reference evidence="3" key="1">
    <citation type="submission" date="2019-02" db="EMBL/GenBank/DDBJ databases">
        <title>FDA dAtabase for Regulatory Grade micrObial Sequences (FDA-ARGOS): Supporting development and validation of Infectious Disease Dx tests.</title>
        <authorList>
            <person name="Duncan R."/>
            <person name="Fisher C."/>
            <person name="Tallon L."/>
            <person name="Sadzewicz L."/>
            <person name="Sengamalay N."/>
            <person name="Ott S."/>
            <person name="Godinez A."/>
            <person name="Nagaraj S."/>
            <person name="Vavikolanu K."/>
            <person name="Vyas G."/>
            <person name="Nadendla S."/>
            <person name="Aluvathingal J."/>
            <person name="Sichtig H."/>
        </authorList>
    </citation>
    <scope>NUCLEOTIDE SEQUENCE [LARGE SCALE GENOMIC DNA]</scope>
    <source>
        <strain evidence="3">FDAARGOS_360</strain>
    </source>
</reference>
<accession>A0A504YA36</accession>
<sequence length="189" mass="20464">MRDNASACAGTASHHPQLPKPRPSQNLKMAHQGPSALKSLQQEMVLSQVCVVLLGGRQLYRAATAAFRDDADCVLENVQRPRESQRTDELADAVHGLWDALQKDRDRARRLDDAVPATQAPQTGSLAASASNRALESAAALPAVPPDEPAASEVEDHLKDLHEQIEDAIAEKGFEAREFIQNEISAAVF</sequence>
<dbReference type="AlphaFoldDB" id="A0A504YA36"/>